<comment type="caution">
    <text evidence="1">The sequence shown here is derived from an EMBL/GenBank/DDBJ whole genome shotgun (WGS) entry which is preliminary data.</text>
</comment>
<evidence type="ECO:0000313" key="1">
    <source>
        <dbReference type="EMBL" id="OGL80173.1"/>
    </source>
</evidence>
<gene>
    <name evidence="1" type="ORF">A3B21_02250</name>
</gene>
<proteinExistence type="predicted"/>
<dbReference type="Proteomes" id="UP000176897">
    <property type="component" value="Unassembled WGS sequence"/>
</dbReference>
<sequence length="77" mass="8643">MGEGRVRVHAGLYAPLKVLPYMFVYKCDSCKKELDQNAKEKAVSIGSGKWGLLKDLLLCEKCGSGILKILKRKQFIK</sequence>
<dbReference type="EMBL" id="MGEJ01000014">
    <property type="protein sequence ID" value="OGL80173.1"/>
    <property type="molecule type" value="Genomic_DNA"/>
</dbReference>
<evidence type="ECO:0000313" key="2">
    <source>
        <dbReference type="Proteomes" id="UP000176897"/>
    </source>
</evidence>
<organism evidence="1 2">
    <name type="scientific">Candidatus Uhrbacteria bacterium RIFCSPLOWO2_01_FULL_47_24</name>
    <dbReference type="NCBI Taxonomy" id="1802401"/>
    <lineage>
        <taxon>Bacteria</taxon>
        <taxon>Candidatus Uhriibacteriota</taxon>
    </lineage>
</organism>
<protein>
    <submittedName>
        <fullName evidence="1">Uncharacterized protein</fullName>
    </submittedName>
</protein>
<reference evidence="1 2" key="1">
    <citation type="journal article" date="2016" name="Nat. Commun.">
        <title>Thousands of microbial genomes shed light on interconnected biogeochemical processes in an aquifer system.</title>
        <authorList>
            <person name="Anantharaman K."/>
            <person name="Brown C.T."/>
            <person name="Hug L.A."/>
            <person name="Sharon I."/>
            <person name="Castelle C.J."/>
            <person name="Probst A.J."/>
            <person name="Thomas B.C."/>
            <person name="Singh A."/>
            <person name="Wilkins M.J."/>
            <person name="Karaoz U."/>
            <person name="Brodie E.L."/>
            <person name="Williams K.H."/>
            <person name="Hubbard S.S."/>
            <person name="Banfield J.F."/>
        </authorList>
    </citation>
    <scope>NUCLEOTIDE SEQUENCE [LARGE SCALE GENOMIC DNA]</scope>
</reference>
<accession>A0A1F7UPE1</accession>
<dbReference type="AlphaFoldDB" id="A0A1F7UPE1"/>
<dbReference type="STRING" id="1802401.A3B21_02250"/>
<name>A0A1F7UPE1_9BACT</name>